<dbReference type="Proteomes" id="UP000094444">
    <property type="component" value="Unassembled WGS sequence"/>
</dbReference>
<evidence type="ECO:0000256" key="3">
    <source>
        <dbReference type="RuleBase" id="RU361209"/>
    </source>
</evidence>
<organism evidence="4 5">
    <name type="scientific">Diaporthe helianthi</name>
    <dbReference type="NCBI Taxonomy" id="158607"/>
    <lineage>
        <taxon>Eukaryota</taxon>
        <taxon>Fungi</taxon>
        <taxon>Dikarya</taxon>
        <taxon>Ascomycota</taxon>
        <taxon>Pezizomycotina</taxon>
        <taxon>Sordariomycetes</taxon>
        <taxon>Sordariomycetidae</taxon>
        <taxon>Diaporthales</taxon>
        <taxon>Diaporthaceae</taxon>
        <taxon>Diaporthe</taxon>
    </lineage>
</organism>
<dbReference type="STRING" id="158607.A0A2P5I3C3"/>
<dbReference type="GO" id="GO:0071970">
    <property type="term" value="P:fungal-type cell wall (1-&gt;3)-beta-D-glucan biosynthetic process"/>
    <property type="evidence" value="ECO:0007669"/>
    <property type="project" value="TreeGrafter"/>
</dbReference>
<reference evidence="4" key="1">
    <citation type="submission" date="2017-09" db="EMBL/GenBank/DDBJ databases">
        <title>Polyketide synthases of a Diaporthe helianthi virulent isolate.</title>
        <authorList>
            <person name="Baroncelli R."/>
        </authorList>
    </citation>
    <scope>NUCLEOTIDE SEQUENCE [LARGE SCALE GENOMIC DNA]</scope>
    <source>
        <strain evidence="4">7/96</strain>
    </source>
</reference>
<dbReference type="GO" id="GO:0098552">
    <property type="term" value="C:side of membrane"/>
    <property type="evidence" value="ECO:0007669"/>
    <property type="project" value="UniProtKB-KW"/>
</dbReference>
<dbReference type="GO" id="GO:0042124">
    <property type="term" value="F:1,3-beta-glucanosyltransferase activity"/>
    <property type="evidence" value="ECO:0007669"/>
    <property type="project" value="TreeGrafter"/>
</dbReference>
<keyword evidence="3" id="KW-0336">GPI-anchor</keyword>
<name>A0A2P5I3C3_DIAHE</name>
<protein>
    <recommendedName>
        <fullName evidence="3">1,3-beta-glucanosyltransferase</fullName>
        <ecNumber evidence="3">2.4.1.-</ecNumber>
    </recommendedName>
</protein>
<dbReference type="PANTHER" id="PTHR31468">
    <property type="entry name" value="1,3-BETA-GLUCANOSYLTRANSFERASE GAS1"/>
    <property type="match status" value="1"/>
</dbReference>
<evidence type="ECO:0000256" key="1">
    <source>
        <dbReference type="ARBA" id="ARBA00022729"/>
    </source>
</evidence>
<dbReference type="EC" id="2.4.1.-" evidence="3"/>
<keyword evidence="3" id="KW-0472">Membrane</keyword>
<dbReference type="AlphaFoldDB" id="A0A2P5I3C3"/>
<proteinExistence type="inferred from homology"/>
<dbReference type="GO" id="GO:0031505">
    <property type="term" value="P:fungal-type cell wall organization"/>
    <property type="evidence" value="ECO:0007669"/>
    <property type="project" value="TreeGrafter"/>
</dbReference>
<keyword evidence="1" id="KW-0732">Signal</keyword>
<dbReference type="EMBL" id="MAVT02000313">
    <property type="protein sequence ID" value="POS76981.1"/>
    <property type="molecule type" value="Genomic_DNA"/>
</dbReference>
<dbReference type="PANTHER" id="PTHR31468:SF4">
    <property type="entry name" value="1,3-BETA-GLUCANOSYLTRANSFERASE GAS3-RELATED"/>
    <property type="match status" value="1"/>
</dbReference>
<dbReference type="InterPro" id="IPR004886">
    <property type="entry name" value="Glucanosyltransferase"/>
</dbReference>
<comment type="subcellular location">
    <subcellularLocation>
        <location evidence="3">Cell membrane</location>
        <topology evidence="3">Lipid-anchor</topology>
        <topology evidence="3">GPI-anchor</topology>
    </subcellularLocation>
</comment>
<keyword evidence="2" id="KW-0325">Glycoprotein</keyword>
<dbReference type="GO" id="GO:0005886">
    <property type="term" value="C:plasma membrane"/>
    <property type="evidence" value="ECO:0007669"/>
    <property type="project" value="UniProtKB-SubCell"/>
</dbReference>
<evidence type="ECO:0000256" key="2">
    <source>
        <dbReference type="ARBA" id="ARBA00023180"/>
    </source>
</evidence>
<keyword evidence="5" id="KW-1185">Reference proteome</keyword>
<keyword evidence="3" id="KW-0808">Transferase</keyword>
<dbReference type="Gene3D" id="3.20.20.80">
    <property type="entry name" value="Glycosidases"/>
    <property type="match status" value="1"/>
</dbReference>
<evidence type="ECO:0000313" key="5">
    <source>
        <dbReference type="Proteomes" id="UP000094444"/>
    </source>
</evidence>
<dbReference type="OrthoDB" id="421038at2759"/>
<comment type="caution">
    <text evidence="4">The sequence shown here is derived from an EMBL/GenBank/DDBJ whole genome shotgun (WGS) entry which is preliminary data.</text>
</comment>
<comment type="similarity">
    <text evidence="3">Belongs to the glycosyl hydrolase 72 family.</text>
</comment>
<evidence type="ECO:0000313" key="4">
    <source>
        <dbReference type="EMBL" id="POS76981.1"/>
    </source>
</evidence>
<keyword evidence="3" id="KW-0449">Lipoprotein</keyword>
<dbReference type="InParanoid" id="A0A2P5I3C3"/>
<dbReference type="Pfam" id="PF03198">
    <property type="entry name" value="Glyco_hydro_72"/>
    <property type="match status" value="1"/>
</dbReference>
<gene>
    <name evidence="4" type="ORF">DHEL01_v204629</name>
</gene>
<sequence>MQFADTNIPVFFSEYGCNNVKPRTFTNVPVLYGDQMSVLSGGLVYEYTQESDEYGLVAINSSKEVTLMQDYQYLKEQYAKIDMSALTSVNETAEKQETTACASSLITESTFISNWDLPKRPKGGDDLVTSGVTSAPSGAITSVTATDMPATVHNYTGAEVTGLALVQLGCADSNAPGLAATYSGGEQTCSYATSTGTSAKSSSSSSAGNSVSPFVGADFQALALIGSVLAAFLGGVMIL</sequence>
<comment type="function">
    <text evidence="3">Splits internally a 1,3-beta-glucan molecule and transfers the newly generated reducing end (the donor) to the non-reducing end of another 1,3-beta-glucan molecule (the acceptor) forming a 1,3-beta linkage, resulting in the elongation of 1,3-beta-glucan chains in the cell wall.</text>
</comment>
<accession>A0A2P5I3C3</accession>